<reference evidence="1 2" key="1">
    <citation type="submission" date="2018-11" db="EMBL/GenBank/DDBJ databases">
        <title>Taxonoimc description of Halomarina strain SPP-AMP-1.</title>
        <authorList>
            <person name="Pal Y."/>
            <person name="Srinivasana K."/>
            <person name="Verma A."/>
            <person name="Kumar P."/>
        </authorList>
    </citation>
    <scope>NUCLEOTIDE SEQUENCE [LARGE SCALE GENOMIC DNA]</scope>
    <source>
        <strain evidence="1 2">SPP-AMP-1</strain>
    </source>
</reference>
<name>A0A3P3R9E4_9EURY</name>
<evidence type="ECO:0000313" key="2">
    <source>
        <dbReference type="Proteomes" id="UP000282322"/>
    </source>
</evidence>
<comment type="caution">
    <text evidence="1">The sequence shown here is derived from an EMBL/GenBank/DDBJ whole genome shotgun (WGS) entry which is preliminary data.</text>
</comment>
<organism evidence="1 2">
    <name type="scientific">Halocatena pleomorpha</name>
    <dbReference type="NCBI Taxonomy" id="1785090"/>
    <lineage>
        <taxon>Archaea</taxon>
        <taxon>Methanobacteriati</taxon>
        <taxon>Methanobacteriota</taxon>
        <taxon>Stenosarchaea group</taxon>
        <taxon>Halobacteria</taxon>
        <taxon>Halobacteriales</taxon>
        <taxon>Natronomonadaceae</taxon>
        <taxon>Halocatena</taxon>
    </lineage>
</organism>
<dbReference type="RefSeq" id="WP_124955234.1">
    <property type="nucleotide sequence ID" value="NZ_RRCH01000024.1"/>
</dbReference>
<protein>
    <submittedName>
        <fullName evidence="1">Uncharacterized protein</fullName>
    </submittedName>
</protein>
<gene>
    <name evidence="1" type="ORF">EIK79_11300</name>
</gene>
<keyword evidence="2" id="KW-1185">Reference proteome</keyword>
<evidence type="ECO:0000313" key="1">
    <source>
        <dbReference type="EMBL" id="RRJ29935.1"/>
    </source>
</evidence>
<proteinExistence type="predicted"/>
<sequence>MTTDNRQNSQTITIELGPTFGSSPADVAQIRNSQVSWLGEMAEAEEPIFAIERPLEIAGVAASQSTQPHASSQPAPSMLTFVPAGEPTIRGIPPDVHVRSSLGMHGHMDMSVDSLSRSVLLTDIDERTLIDEIRTKVTVATDSLTALNRDLLVPELYESFDKTAATRATALLKENIRRHEREHVRCLLDPDTALWKEFELYVRSILIGAEEHTWTDLGFLDRLATLYATPSRFTVELLGRLAEDYTMADPTIQRAVESRVAAQRGSEATLWQFMKDHHIDLDRLEAMLRSPVGEQYCDLWLAYIIDELRAGNSLEEITAASFYRNCTPTATPYDAIVADSETRSMYVDLMRERLRGPVIEVVRLKRVEGTFTLERAWYSLNPNVANDDSLLAVRRTLFRRQFLSTFSAESGLGSLRAEREAGVERIIQDASLTDSSVFDISLPPSNHIAQCLPAACETAATTLLGPTASIEDLTAWLNEPQFELTE</sequence>
<accession>A0A3P3R9E4</accession>
<dbReference type="AlphaFoldDB" id="A0A3P3R9E4"/>
<dbReference type="Proteomes" id="UP000282322">
    <property type="component" value="Unassembled WGS sequence"/>
</dbReference>
<dbReference type="EMBL" id="RRCH01000024">
    <property type="protein sequence ID" value="RRJ29935.1"/>
    <property type="molecule type" value="Genomic_DNA"/>
</dbReference>